<evidence type="ECO:0000313" key="2">
    <source>
        <dbReference type="EMBL" id="SUA90024.1"/>
    </source>
</evidence>
<dbReference type="KEGG" id="ppul:RO07_13680"/>
<organism evidence="2 4">
    <name type="scientific">Pandoraea pulmonicola</name>
    <dbReference type="NCBI Taxonomy" id="93221"/>
    <lineage>
        <taxon>Bacteria</taxon>
        <taxon>Pseudomonadati</taxon>
        <taxon>Pseudomonadota</taxon>
        <taxon>Betaproteobacteria</taxon>
        <taxon>Burkholderiales</taxon>
        <taxon>Burkholderiaceae</taxon>
        <taxon>Pandoraea</taxon>
    </lineage>
</organism>
<evidence type="ECO:0000313" key="4">
    <source>
        <dbReference type="Proteomes" id="UP000254589"/>
    </source>
</evidence>
<sequence>MGGPGYTRLFTVDITHAYWPTPHVWLRHAATPATTEWMRRRDLLVRPHRQGVAVFCAANRRDVLLQGIKAGDAVATFKWYASDTDFPLYTHPASSDRSSVYFVRSGASVAVEGPTPLRRLHADACLGATDAMSVDAPELISHLERTDRVSPPVLVAQIDLADHVVGADAAGVDYVATFAARASCWRYYYVCTQDSGALSIVDLDEKVSFVTAGSEVRPGGRQAVIFESEQEIAMQQQYPQRFQLRERGRSGERVLIRRLPNADIGSLTQKTPKVQKPQEAEQAAQSRAVLVSEIYIN</sequence>
<evidence type="ECO:0000313" key="1">
    <source>
        <dbReference type="EMBL" id="AJC21274.1"/>
    </source>
</evidence>
<dbReference type="EMBL" id="CP010310">
    <property type="protein sequence ID" value="AJC21274.1"/>
    <property type="molecule type" value="Genomic_DNA"/>
</dbReference>
<dbReference type="EMBL" id="UGSJ01000001">
    <property type="protein sequence ID" value="SUA90024.1"/>
    <property type="molecule type" value="Genomic_DNA"/>
</dbReference>
<keyword evidence="3" id="KW-1185">Reference proteome</keyword>
<reference evidence="2 4" key="3">
    <citation type="submission" date="2018-06" db="EMBL/GenBank/DDBJ databases">
        <authorList>
            <consortium name="Pathogen Informatics"/>
            <person name="Doyle S."/>
        </authorList>
    </citation>
    <scope>NUCLEOTIDE SEQUENCE [LARGE SCALE GENOMIC DNA]</scope>
    <source>
        <strain evidence="2 4">NCTC13159</strain>
    </source>
</reference>
<accession>A0AAJ4ZB08</accession>
<reference evidence="1" key="2">
    <citation type="submission" date="2016-11" db="EMBL/GenBank/DDBJ databases">
        <title>Complete Genome Sequencing of Pandoraea pulmonicola DSM 16583.</title>
        <authorList>
            <person name="Chan K.-G."/>
        </authorList>
    </citation>
    <scope>NUCLEOTIDE SEQUENCE</scope>
    <source>
        <strain evidence="1">DSM 16583</strain>
    </source>
</reference>
<proteinExistence type="predicted"/>
<dbReference type="AlphaFoldDB" id="A0AAJ4ZB08"/>
<dbReference type="Proteomes" id="UP000254589">
    <property type="component" value="Unassembled WGS sequence"/>
</dbReference>
<name>A0AAJ4ZB08_PANPU</name>
<protein>
    <submittedName>
        <fullName evidence="2">Uncharacterized protein</fullName>
    </submittedName>
</protein>
<evidence type="ECO:0000313" key="3">
    <source>
        <dbReference type="Proteomes" id="UP000035086"/>
    </source>
</evidence>
<reference evidence="3" key="1">
    <citation type="submission" date="2014-12" db="EMBL/GenBank/DDBJ databases">
        <title>Complete Genome Sequencing of Pandoraea pulmonicola DSM 16583.</title>
        <authorList>
            <person name="Chan K.-G."/>
        </authorList>
    </citation>
    <scope>NUCLEOTIDE SEQUENCE [LARGE SCALE GENOMIC DNA]</scope>
    <source>
        <strain evidence="3">DSM 16583</strain>
    </source>
</reference>
<gene>
    <name evidence="2" type="ORF">NCTC13159_01500</name>
    <name evidence="1" type="ORF">RO07_13680</name>
</gene>
<dbReference type="Proteomes" id="UP000035086">
    <property type="component" value="Chromosome"/>
</dbReference>